<gene>
    <name evidence="7" type="ORF">RJ641_019663</name>
</gene>
<reference evidence="7 8" key="1">
    <citation type="submission" date="2023-12" db="EMBL/GenBank/DDBJ databases">
        <title>A high-quality genome assembly for Dillenia turbinata (Dilleniales).</title>
        <authorList>
            <person name="Chanderbali A."/>
        </authorList>
    </citation>
    <scope>NUCLEOTIDE SEQUENCE [LARGE SCALE GENOMIC DNA]</scope>
    <source>
        <strain evidence="7">LSX21</strain>
        <tissue evidence="7">Leaf</tissue>
    </source>
</reference>
<keyword evidence="5 6" id="KW-0560">Oxidoreductase</keyword>
<dbReference type="GO" id="GO:0004499">
    <property type="term" value="F:N,N-dimethylaniline monooxygenase activity"/>
    <property type="evidence" value="ECO:0007669"/>
    <property type="project" value="InterPro"/>
</dbReference>
<evidence type="ECO:0000256" key="1">
    <source>
        <dbReference type="ARBA" id="ARBA00009183"/>
    </source>
</evidence>
<keyword evidence="2 6" id="KW-0285">Flavoprotein</keyword>
<dbReference type="InterPro" id="IPR050346">
    <property type="entry name" value="FMO-like"/>
</dbReference>
<proteinExistence type="inferred from homology"/>
<sequence>MERQVAIVGAGISGLLACKYALSKGYHPIVFESKSEIGGVWIKTVETTMLQTPKESFQFSDFPWPSSVTEDFPSQHQVYDYIKSYAQHFDLVKHIKLNTKVVGISYQVQGSNDEEVMKSWKLWGGNGEAFGNGGKWNLTVEDCLTQSTEVYQVDFVILCLGRFSDVPNLPEFPPEKGPEAFAGKVIHSMDYSAMDYSSAAEFVKGKRVTVVGLQKSALDIARECSIANGVEIPCTLLYKTEHWNVPDYVPWGVPLAYFYLNRFSELLVHKPGEGFFLSLLATILSPVKWGFSKFVESYIKSKLKLKKFGIVPKHSFSEEISSCLISTVPEDFFDRVEKGGIILNKAPKFCFCKEGVVIDGETAPLKTDLVILATGFKGDQKLKDIFEELTFKDYIAGSSNSRVPLYRECIHPRIPQLAVIGFSESLSNLYTSEMRSRWLMELVDGAFKLPSIKEMEKDVEKWDKHMKKYSPMYYRRSCIGTLHIWYNDQLCKDMGWNPKRKKGFFAELFEPYGPMDYAPTASK</sequence>
<dbReference type="Pfam" id="PF00743">
    <property type="entry name" value="FMO-like"/>
    <property type="match status" value="1"/>
</dbReference>
<dbReference type="GO" id="GO:0050660">
    <property type="term" value="F:flavin adenine dinucleotide binding"/>
    <property type="evidence" value="ECO:0007669"/>
    <property type="project" value="InterPro"/>
</dbReference>
<organism evidence="7 8">
    <name type="scientific">Dillenia turbinata</name>
    <dbReference type="NCBI Taxonomy" id="194707"/>
    <lineage>
        <taxon>Eukaryota</taxon>
        <taxon>Viridiplantae</taxon>
        <taxon>Streptophyta</taxon>
        <taxon>Embryophyta</taxon>
        <taxon>Tracheophyta</taxon>
        <taxon>Spermatophyta</taxon>
        <taxon>Magnoliopsida</taxon>
        <taxon>eudicotyledons</taxon>
        <taxon>Gunneridae</taxon>
        <taxon>Pentapetalae</taxon>
        <taxon>Dilleniales</taxon>
        <taxon>Dilleniaceae</taxon>
        <taxon>Dillenia</taxon>
    </lineage>
</organism>
<name>A0AAN8YXQ7_9MAGN</name>
<dbReference type="FunFam" id="3.50.50.60:FF:000169">
    <property type="entry name" value="Flavin-containing monooxygenase"/>
    <property type="match status" value="1"/>
</dbReference>
<protein>
    <recommendedName>
        <fullName evidence="6">Flavin-containing monooxygenase</fullName>
        <ecNumber evidence="6">1.-.-.-</ecNumber>
    </recommendedName>
</protein>
<dbReference type="AlphaFoldDB" id="A0AAN8YXQ7"/>
<dbReference type="Gene3D" id="3.50.50.60">
    <property type="entry name" value="FAD/NAD(P)-binding domain"/>
    <property type="match status" value="3"/>
</dbReference>
<evidence type="ECO:0000256" key="4">
    <source>
        <dbReference type="ARBA" id="ARBA00022857"/>
    </source>
</evidence>
<comment type="caution">
    <text evidence="7">The sequence shown here is derived from an EMBL/GenBank/DDBJ whole genome shotgun (WGS) entry which is preliminary data.</text>
</comment>
<keyword evidence="4" id="KW-0521">NADP</keyword>
<dbReference type="InterPro" id="IPR036188">
    <property type="entry name" value="FAD/NAD-bd_sf"/>
</dbReference>
<evidence type="ECO:0000256" key="6">
    <source>
        <dbReference type="RuleBase" id="RU361177"/>
    </source>
</evidence>
<dbReference type="Proteomes" id="UP001370490">
    <property type="component" value="Unassembled WGS sequence"/>
</dbReference>
<evidence type="ECO:0000256" key="3">
    <source>
        <dbReference type="ARBA" id="ARBA00022827"/>
    </source>
</evidence>
<dbReference type="InterPro" id="IPR020946">
    <property type="entry name" value="Flavin_mOase-like"/>
</dbReference>
<dbReference type="GO" id="GO:0050661">
    <property type="term" value="F:NADP binding"/>
    <property type="evidence" value="ECO:0007669"/>
    <property type="project" value="InterPro"/>
</dbReference>
<keyword evidence="8" id="KW-1185">Reference proteome</keyword>
<dbReference type="SUPFAM" id="SSF51905">
    <property type="entry name" value="FAD/NAD(P)-binding domain"/>
    <property type="match status" value="2"/>
</dbReference>
<evidence type="ECO:0000256" key="2">
    <source>
        <dbReference type="ARBA" id="ARBA00022630"/>
    </source>
</evidence>
<evidence type="ECO:0000313" key="7">
    <source>
        <dbReference type="EMBL" id="KAK6916802.1"/>
    </source>
</evidence>
<dbReference type="EMBL" id="JBAMMX010000024">
    <property type="protein sequence ID" value="KAK6916802.1"/>
    <property type="molecule type" value="Genomic_DNA"/>
</dbReference>
<dbReference type="FunFam" id="3.50.50.60:FF:000403">
    <property type="entry name" value="Flavin-containing monooxygenase"/>
    <property type="match status" value="1"/>
</dbReference>
<dbReference type="PIRSF" id="PIRSF000332">
    <property type="entry name" value="FMO"/>
    <property type="match status" value="1"/>
</dbReference>
<comment type="cofactor">
    <cofactor evidence="6">
        <name>FAD</name>
        <dbReference type="ChEBI" id="CHEBI:57692"/>
    </cofactor>
</comment>
<evidence type="ECO:0000256" key="5">
    <source>
        <dbReference type="ARBA" id="ARBA00023002"/>
    </source>
</evidence>
<keyword evidence="3 6" id="KW-0274">FAD</keyword>
<dbReference type="PROSITE" id="PS51257">
    <property type="entry name" value="PROKAR_LIPOPROTEIN"/>
    <property type="match status" value="1"/>
</dbReference>
<dbReference type="PANTHER" id="PTHR23023">
    <property type="entry name" value="DIMETHYLANILINE MONOOXYGENASE"/>
    <property type="match status" value="1"/>
</dbReference>
<evidence type="ECO:0000313" key="8">
    <source>
        <dbReference type="Proteomes" id="UP001370490"/>
    </source>
</evidence>
<dbReference type="EC" id="1.-.-.-" evidence="6"/>
<comment type="similarity">
    <text evidence="1 6">Belongs to the FMO family.</text>
</comment>
<dbReference type="InterPro" id="IPR000960">
    <property type="entry name" value="Flavin_mOase"/>
</dbReference>
<accession>A0AAN8YXQ7</accession>
<keyword evidence="6 7" id="KW-0503">Monooxygenase</keyword>